<evidence type="ECO:0000256" key="2">
    <source>
        <dbReference type="ARBA" id="ARBA00022452"/>
    </source>
</evidence>
<dbReference type="OrthoDB" id="9768717at2"/>
<keyword evidence="2" id="KW-1134">Transmembrane beta strand</keyword>
<keyword evidence="4" id="KW-0472">Membrane</keyword>
<dbReference type="PANTHER" id="PTHR12815:SF18">
    <property type="entry name" value="SORTING AND ASSEMBLY MACHINERY COMPONENT 50 HOMOLOG"/>
    <property type="match status" value="1"/>
</dbReference>
<dbReference type="InterPro" id="IPR000184">
    <property type="entry name" value="Bac_surfAg_D15"/>
</dbReference>
<dbReference type="PROSITE" id="PS51779">
    <property type="entry name" value="POTRA"/>
    <property type="match status" value="1"/>
</dbReference>
<dbReference type="PANTHER" id="PTHR12815">
    <property type="entry name" value="SORTING AND ASSEMBLY MACHINERY SAMM50 PROTEIN FAMILY MEMBER"/>
    <property type="match status" value="1"/>
</dbReference>
<dbReference type="Gene3D" id="3.10.20.310">
    <property type="entry name" value="membrane protein fhac"/>
    <property type="match status" value="1"/>
</dbReference>
<accession>A0A2Z4ILX9</accession>
<dbReference type="Pfam" id="PF07244">
    <property type="entry name" value="POTRA"/>
    <property type="match status" value="1"/>
</dbReference>
<evidence type="ECO:0000259" key="5">
    <source>
        <dbReference type="PROSITE" id="PS51779"/>
    </source>
</evidence>
<reference evidence="6 7" key="1">
    <citation type="submission" date="2018-06" db="EMBL/GenBank/DDBJ databases">
        <title>Echinicola strongylocentroti sp. nov., isolated from a sea urchin Strongylocentrotus intermedius.</title>
        <authorList>
            <person name="Bae S.S."/>
        </authorList>
    </citation>
    <scope>NUCLEOTIDE SEQUENCE [LARGE SCALE GENOMIC DNA]</scope>
    <source>
        <strain evidence="6 7">MEBiC08714</strain>
    </source>
</reference>
<evidence type="ECO:0000313" key="6">
    <source>
        <dbReference type="EMBL" id="AWW31719.1"/>
    </source>
</evidence>
<proteinExistence type="predicted"/>
<evidence type="ECO:0000256" key="4">
    <source>
        <dbReference type="ARBA" id="ARBA00023136"/>
    </source>
</evidence>
<dbReference type="InterPro" id="IPR039910">
    <property type="entry name" value="D15-like"/>
</dbReference>
<keyword evidence="3" id="KW-0812">Transmembrane</keyword>
<dbReference type="Proteomes" id="UP000248688">
    <property type="component" value="Chromosome"/>
</dbReference>
<dbReference type="KEGG" id="est:DN752_17165"/>
<dbReference type="Gene3D" id="2.40.160.50">
    <property type="entry name" value="membrane protein fhac: a member of the omp85/tpsb transporter family"/>
    <property type="match status" value="1"/>
</dbReference>
<feature type="domain" description="POTRA" evidence="5">
    <location>
        <begin position="54"/>
        <end position="130"/>
    </location>
</feature>
<dbReference type="EMBL" id="CP030041">
    <property type="protein sequence ID" value="AWW31719.1"/>
    <property type="molecule type" value="Genomic_DNA"/>
</dbReference>
<gene>
    <name evidence="6" type="ORF">DN752_17165</name>
</gene>
<sequence length="494" mass="57525">MKQYRLSIPQRYIKSIYLLMALISLVLINGYAALAQTPDTVSQDSSALKIPEQVSVNNVFIIGNEKTQKNIILREMNVAPGVVYDWEDFLRILKTDQQRIYNLQLFTSVEITPLFVEDEEVELLVSVKERWYVIPSIIFDLADRNFSEWWINQNRDLSRVNYGLKLNHNNVGGRNEKLRVMGQLGFTQAFDLTYSIPYIDKEQEHGLAFRINYNTNKTIAVKSAQNKQVFYTNENEEILRKNLGASLQYTYRGNFYNFNYLTIGFSNTKIHEEVLTQNPNYFLNDSTRQKYFYASYNFKHDRRDNIAYATQGELINVGVTRYGLFTNDDVNETEISLIANKYFRFSDKTHLVTGISVSSYLSSRQPYTLVRGIGYAPDFIRGYEIYVIEGQQTFIHKNSFRYKLLDVAYDISKLIPIEEFNTFPIRAYLSANFDHGYVNDRNHIPENAALTNTYLYGYGLGLDLITFYDQVIRFEYSVNSQQEGSFFINIKAPL</sequence>
<protein>
    <recommendedName>
        <fullName evidence="5">POTRA domain-containing protein</fullName>
    </recommendedName>
</protein>
<evidence type="ECO:0000313" key="7">
    <source>
        <dbReference type="Proteomes" id="UP000248688"/>
    </source>
</evidence>
<evidence type="ECO:0000256" key="3">
    <source>
        <dbReference type="ARBA" id="ARBA00022692"/>
    </source>
</evidence>
<dbReference type="InterPro" id="IPR010827">
    <property type="entry name" value="BamA/TamA_POTRA"/>
</dbReference>
<name>A0A2Z4ILX9_9BACT</name>
<dbReference type="InterPro" id="IPR034746">
    <property type="entry name" value="POTRA"/>
</dbReference>
<organism evidence="6 7">
    <name type="scientific">Echinicola strongylocentroti</name>
    <dbReference type="NCBI Taxonomy" id="1795355"/>
    <lineage>
        <taxon>Bacteria</taxon>
        <taxon>Pseudomonadati</taxon>
        <taxon>Bacteroidota</taxon>
        <taxon>Cytophagia</taxon>
        <taxon>Cytophagales</taxon>
        <taxon>Cyclobacteriaceae</taxon>
        <taxon>Echinicola</taxon>
    </lineage>
</organism>
<dbReference type="GO" id="GO:0019867">
    <property type="term" value="C:outer membrane"/>
    <property type="evidence" value="ECO:0007669"/>
    <property type="project" value="InterPro"/>
</dbReference>
<evidence type="ECO:0000256" key="1">
    <source>
        <dbReference type="ARBA" id="ARBA00004370"/>
    </source>
</evidence>
<dbReference type="Pfam" id="PF01103">
    <property type="entry name" value="Omp85"/>
    <property type="match status" value="1"/>
</dbReference>
<keyword evidence="7" id="KW-1185">Reference proteome</keyword>
<dbReference type="AlphaFoldDB" id="A0A2Z4ILX9"/>
<comment type="subcellular location">
    <subcellularLocation>
        <location evidence="1">Membrane</location>
    </subcellularLocation>
</comment>